<dbReference type="Pfam" id="PF09851">
    <property type="entry name" value="SHOCT"/>
    <property type="match status" value="1"/>
</dbReference>
<feature type="region of interest" description="Disordered" evidence="1">
    <location>
        <begin position="74"/>
        <end position="98"/>
    </location>
</feature>
<reference evidence="4 5" key="1">
    <citation type="journal article" date="2019" name="Int. J. Syst. Evol. Microbiol.">
        <title>The Global Catalogue of Microorganisms (GCM) 10K type strain sequencing project: providing services to taxonomists for standard genome sequencing and annotation.</title>
        <authorList>
            <consortium name="The Broad Institute Genomics Platform"/>
            <consortium name="The Broad Institute Genome Sequencing Center for Infectious Disease"/>
            <person name="Wu L."/>
            <person name="Ma J."/>
        </authorList>
    </citation>
    <scope>NUCLEOTIDE SEQUENCE [LARGE SCALE GENOMIC DNA]</scope>
    <source>
        <strain evidence="4 5">CGMCC 1.12859</strain>
    </source>
</reference>
<feature type="transmembrane region" description="Helical" evidence="2">
    <location>
        <begin position="43"/>
        <end position="62"/>
    </location>
</feature>
<organism evidence="4 5">
    <name type="scientific">Halolamina litorea</name>
    <dbReference type="NCBI Taxonomy" id="1515593"/>
    <lineage>
        <taxon>Archaea</taxon>
        <taxon>Methanobacteriati</taxon>
        <taxon>Methanobacteriota</taxon>
        <taxon>Stenosarchaea group</taxon>
        <taxon>Halobacteria</taxon>
        <taxon>Halobacteriales</taxon>
        <taxon>Haloferacaceae</taxon>
    </lineage>
</organism>
<comment type="caution">
    <text evidence="4">The sequence shown here is derived from an EMBL/GenBank/DDBJ whole genome shotgun (WGS) entry which is preliminary data.</text>
</comment>
<accession>A0ABD6BTF3</accession>
<keyword evidence="2" id="KW-0472">Membrane</keyword>
<dbReference type="AlphaFoldDB" id="A0ABD6BTF3"/>
<evidence type="ECO:0000313" key="5">
    <source>
        <dbReference type="Proteomes" id="UP001597139"/>
    </source>
</evidence>
<proteinExistence type="predicted"/>
<keyword evidence="5" id="KW-1185">Reference proteome</keyword>
<protein>
    <submittedName>
        <fullName evidence="4">SHOCT domain-containing protein</fullName>
    </submittedName>
</protein>
<dbReference type="InterPro" id="IPR018649">
    <property type="entry name" value="SHOCT"/>
</dbReference>
<evidence type="ECO:0000313" key="4">
    <source>
        <dbReference type="EMBL" id="MFD1567849.1"/>
    </source>
</evidence>
<dbReference type="EMBL" id="JBHUCZ010000009">
    <property type="protein sequence ID" value="MFD1567849.1"/>
    <property type="molecule type" value="Genomic_DNA"/>
</dbReference>
<evidence type="ECO:0000256" key="1">
    <source>
        <dbReference type="SAM" id="MobiDB-lite"/>
    </source>
</evidence>
<evidence type="ECO:0000256" key="2">
    <source>
        <dbReference type="SAM" id="Phobius"/>
    </source>
</evidence>
<feature type="transmembrane region" description="Helical" evidence="2">
    <location>
        <begin position="20"/>
        <end position="37"/>
    </location>
</feature>
<keyword evidence="2" id="KW-1133">Transmembrane helix</keyword>
<keyword evidence="2" id="KW-0812">Transmembrane</keyword>
<evidence type="ECO:0000259" key="3">
    <source>
        <dbReference type="Pfam" id="PF09851"/>
    </source>
</evidence>
<name>A0ABD6BTF3_9EURY</name>
<sequence length="147" mass="16492">MSDSRAGESDSVAQRFRENAVGIVSTLVTTVWLGAMFTGQDWWLAALLVGYVAIVPITAMLFGDDEDDLDEWVGENWGRERAEQSAGADDGDGDGDGETALEALRRRYAEGELTDEQFERKLERLLSTETLEDVEDRSRERSVERER</sequence>
<feature type="domain" description="SHOCT" evidence="3">
    <location>
        <begin position="99"/>
        <end position="126"/>
    </location>
</feature>
<dbReference type="Proteomes" id="UP001597139">
    <property type="component" value="Unassembled WGS sequence"/>
</dbReference>
<gene>
    <name evidence="4" type="ORF">ACFSAU_10115</name>
</gene>
<feature type="compositionally biased region" description="Acidic residues" evidence="1">
    <location>
        <begin position="89"/>
        <end position="98"/>
    </location>
</feature>
<dbReference type="RefSeq" id="WP_267646982.1">
    <property type="nucleotide sequence ID" value="NZ_JANHGR010000001.1"/>
</dbReference>